<name>A0A1H5ZTX0_9RHOB</name>
<sequence length="113" mass="12945">MAIITLDDRLSELETERDAIGKVLKRIKREINRLAEQIETGEVTDKAEAQKILAEARYWLKAVRETETEIEKLKKERAGIAHGYGVDLEAARSEVGCRLHRLAQCKKERKVSE</sequence>
<dbReference type="AlphaFoldDB" id="A0A1H5ZTX0"/>
<reference evidence="2 3" key="1">
    <citation type="submission" date="2016-10" db="EMBL/GenBank/DDBJ databases">
        <authorList>
            <person name="de Groot N.N."/>
        </authorList>
    </citation>
    <scope>NUCLEOTIDE SEQUENCE [LARGE SCALE GENOMIC DNA]</scope>
    <source>
        <strain evidence="2 3">DSM 26915</strain>
    </source>
</reference>
<dbReference type="RefSeq" id="WP_146064543.1">
    <property type="nucleotide sequence ID" value="NZ_FNUZ01000004.1"/>
</dbReference>
<accession>A0A1H5ZTX0</accession>
<evidence type="ECO:0000313" key="3">
    <source>
        <dbReference type="Proteomes" id="UP000236752"/>
    </source>
</evidence>
<dbReference type="OrthoDB" id="7873197at2"/>
<keyword evidence="1" id="KW-0175">Coiled coil</keyword>
<protein>
    <submittedName>
        <fullName evidence="2">Uncharacterized protein</fullName>
    </submittedName>
</protein>
<dbReference type="EMBL" id="FNUZ01000004">
    <property type="protein sequence ID" value="SEG39651.1"/>
    <property type="molecule type" value="Genomic_DNA"/>
</dbReference>
<proteinExistence type="predicted"/>
<feature type="coiled-coil region" evidence="1">
    <location>
        <begin position="10"/>
        <end position="76"/>
    </location>
</feature>
<organism evidence="2 3">
    <name type="scientific">Thalassococcus halodurans</name>
    <dbReference type="NCBI Taxonomy" id="373675"/>
    <lineage>
        <taxon>Bacteria</taxon>
        <taxon>Pseudomonadati</taxon>
        <taxon>Pseudomonadota</taxon>
        <taxon>Alphaproteobacteria</taxon>
        <taxon>Rhodobacterales</taxon>
        <taxon>Roseobacteraceae</taxon>
        <taxon>Thalassococcus</taxon>
    </lineage>
</organism>
<keyword evidence="3" id="KW-1185">Reference proteome</keyword>
<evidence type="ECO:0000256" key="1">
    <source>
        <dbReference type="SAM" id="Coils"/>
    </source>
</evidence>
<gene>
    <name evidence="2" type="ORF">SAMN04488045_2642</name>
</gene>
<dbReference type="Proteomes" id="UP000236752">
    <property type="component" value="Unassembled WGS sequence"/>
</dbReference>
<evidence type="ECO:0000313" key="2">
    <source>
        <dbReference type="EMBL" id="SEG39651.1"/>
    </source>
</evidence>